<accession>A0A2N1PSS1</accession>
<dbReference type="NCBIfam" id="TIGR01396">
    <property type="entry name" value="FlgB"/>
    <property type="match status" value="1"/>
</dbReference>
<comment type="subcellular location">
    <subcellularLocation>
        <location evidence="1 6">Bacterial flagellum basal body</location>
    </subcellularLocation>
</comment>
<dbReference type="InterPro" id="IPR019776">
    <property type="entry name" value="Flagellar_basal_body_rod_CS"/>
</dbReference>
<comment type="caution">
    <text evidence="8">The sequence shown here is derived from an EMBL/GenBank/DDBJ whole genome shotgun (WGS) entry which is preliminary data.</text>
</comment>
<evidence type="ECO:0000313" key="8">
    <source>
        <dbReference type="EMBL" id="PKK91389.1"/>
    </source>
</evidence>
<evidence type="ECO:0000256" key="5">
    <source>
        <dbReference type="ARBA" id="ARBA00024934"/>
    </source>
</evidence>
<dbReference type="InterPro" id="IPR001444">
    <property type="entry name" value="Flag_bb_rod_N"/>
</dbReference>
<keyword evidence="8" id="KW-0966">Cell projection</keyword>
<dbReference type="EMBL" id="PGXC01000003">
    <property type="protein sequence ID" value="PKK91389.1"/>
    <property type="molecule type" value="Genomic_DNA"/>
</dbReference>
<evidence type="ECO:0000256" key="4">
    <source>
        <dbReference type="ARBA" id="ARBA00023143"/>
    </source>
</evidence>
<proteinExistence type="inferred from homology"/>
<evidence type="ECO:0000256" key="6">
    <source>
        <dbReference type="PIRNR" id="PIRNR002889"/>
    </source>
</evidence>
<keyword evidence="8" id="KW-0969">Cilium</keyword>
<evidence type="ECO:0000256" key="3">
    <source>
        <dbReference type="ARBA" id="ARBA00014376"/>
    </source>
</evidence>
<sequence>MEVRNMLTRMTSNNNILAIEKGLQGSDLRSRLIANNIANVNTPGFKRSDVSFTTEISRILSGDNFCGKISSCRHIPIGARELSEFTPEPQLEDEYSYRNDDNNVDMDVEIAQLTKNSLYYQALTKQAQGYFQNLSNVISRAGQQ</sequence>
<dbReference type="Pfam" id="PF00460">
    <property type="entry name" value="Flg_bb_rod"/>
    <property type="match status" value="1"/>
</dbReference>
<comment type="similarity">
    <text evidence="2 6">Belongs to the flagella basal body rod proteins family.</text>
</comment>
<keyword evidence="8" id="KW-0282">Flagellum</keyword>
<gene>
    <name evidence="8" type="primary">flgB</name>
    <name evidence="8" type="ORF">CVV64_06395</name>
</gene>
<feature type="domain" description="Flagellar basal body rod protein N-terminal" evidence="7">
    <location>
        <begin position="33"/>
        <end position="46"/>
    </location>
</feature>
<name>A0A2N1PSS1_9BACT</name>
<dbReference type="InterPro" id="IPR006300">
    <property type="entry name" value="FlgB"/>
</dbReference>
<keyword evidence="4 6" id="KW-0975">Bacterial flagellum</keyword>
<evidence type="ECO:0000256" key="2">
    <source>
        <dbReference type="ARBA" id="ARBA00009677"/>
    </source>
</evidence>
<protein>
    <recommendedName>
        <fullName evidence="3 6">Flagellar basal body rod protein FlgB</fullName>
    </recommendedName>
</protein>
<dbReference type="PROSITE" id="PS00588">
    <property type="entry name" value="FLAGELLA_BB_ROD"/>
    <property type="match status" value="1"/>
</dbReference>
<evidence type="ECO:0000256" key="1">
    <source>
        <dbReference type="ARBA" id="ARBA00004117"/>
    </source>
</evidence>
<dbReference type="PANTHER" id="PTHR30435:SF12">
    <property type="entry name" value="FLAGELLAR BASAL BODY ROD PROTEIN FLGB"/>
    <property type="match status" value="1"/>
</dbReference>
<dbReference type="PANTHER" id="PTHR30435">
    <property type="entry name" value="FLAGELLAR PROTEIN"/>
    <property type="match status" value="1"/>
</dbReference>
<evidence type="ECO:0000259" key="7">
    <source>
        <dbReference type="Pfam" id="PF00460"/>
    </source>
</evidence>
<evidence type="ECO:0000313" key="9">
    <source>
        <dbReference type="Proteomes" id="UP000233256"/>
    </source>
</evidence>
<dbReference type="PIRSF" id="PIRSF002889">
    <property type="entry name" value="Rod_FlgB"/>
    <property type="match status" value="1"/>
</dbReference>
<comment type="subunit">
    <text evidence="6">The basal body constitutes a major portion of the flagellar organelle and consists of a number of rings mounted on a central rod.</text>
</comment>
<dbReference type="GO" id="GO:0071978">
    <property type="term" value="P:bacterial-type flagellum-dependent swarming motility"/>
    <property type="evidence" value="ECO:0007669"/>
    <property type="project" value="TreeGrafter"/>
</dbReference>
<dbReference type="AlphaFoldDB" id="A0A2N1PSS1"/>
<comment type="function">
    <text evidence="5 6">Structural component of flagellum, the bacterial motility apparatus. Part of the rod structure of flagellar basal body.</text>
</comment>
<dbReference type="GO" id="GO:0030694">
    <property type="term" value="C:bacterial-type flagellum basal body, rod"/>
    <property type="evidence" value="ECO:0007669"/>
    <property type="project" value="InterPro"/>
</dbReference>
<reference evidence="8 9" key="1">
    <citation type="journal article" date="2017" name="ISME J.">
        <title>Potential for microbial H2 and metal transformations associated with novel bacteria and archaea in deep terrestrial subsurface sediments.</title>
        <authorList>
            <person name="Hernsdorf A.W."/>
            <person name="Amano Y."/>
            <person name="Miyakawa K."/>
            <person name="Ise K."/>
            <person name="Suzuki Y."/>
            <person name="Anantharaman K."/>
            <person name="Probst A."/>
            <person name="Burstein D."/>
            <person name="Thomas B.C."/>
            <person name="Banfield J.F."/>
        </authorList>
    </citation>
    <scope>NUCLEOTIDE SEQUENCE [LARGE SCALE GENOMIC DNA]</scope>
    <source>
        <strain evidence="8">HGW-Wallbacteria-1</strain>
    </source>
</reference>
<organism evidence="8 9">
    <name type="scientific">Candidatus Wallbacteria bacterium HGW-Wallbacteria-1</name>
    <dbReference type="NCBI Taxonomy" id="2013854"/>
    <lineage>
        <taxon>Bacteria</taxon>
        <taxon>Candidatus Walliibacteriota</taxon>
    </lineage>
</organism>
<dbReference type="Proteomes" id="UP000233256">
    <property type="component" value="Unassembled WGS sequence"/>
</dbReference>